<dbReference type="SUPFAM" id="SSF102462">
    <property type="entry name" value="Peptidyl-tRNA hydrolase II"/>
    <property type="match status" value="1"/>
</dbReference>
<feature type="region of interest" description="Disordered" evidence="5">
    <location>
        <begin position="42"/>
        <end position="79"/>
    </location>
</feature>
<evidence type="ECO:0000256" key="6">
    <source>
        <dbReference type="SAM" id="Phobius"/>
    </source>
</evidence>
<comment type="caution">
    <text evidence="7">The sequence shown here is derived from an EMBL/GenBank/DDBJ whole genome shotgun (WGS) entry which is preliminary data.</text>
</comment>
<dbReference type="OrthoDB" id="1733656at2759"/>
<accession>A0A8K0AGZ7</accession>
<evidence type="ECO:0000256" key="5">
    <source>
        <dbReference type="SAM" id="MobiDB-lite"/>
    </source>
</evidence>
<dbReference type="NCBIfam" id="NF003314">
    <property type="entry name" value="PRK04322.1"/>
    <property type="match status" value="1"/>
</dbReference>
<reference evidence="7" key="1">
    <citation type="submission" date="2019-09" db="EMBL/GenBank/DDBJ databases">
        <title>The Mitochondrial Proteome of the Jakobid, Andalucia godoyi, a Protist With the Most Gene-Rich and Bacteria-Like Mitochondrial Genome.</title>
        <authorList>
            <person name="Gray M.W."/>
            <person name="Burger G."/>
            <person name="Derelle R."/>
            <person name="Klimes V."/>
            <person name="Leger M."/>
            <person name="Sarrasin M."/>
            <person name="Vlcek C."/>
            <person name="Roger A.J."/>
            <person name="Elias M."/>
            <person name="Lang B.F."/>
        </authorList>
    </citation>
    <scope>NUCLEOTIDE SEQUENCE</scope>
    <source>
        <strain evidence="7">And28</strain>
    </source>
</reference>
<feature type="transmembrane region" description="Helical" evidence="6">
    <location>
        <begin position="12"/>
        <end position="29"/>
    </location>
</feature>
<dbReference type="GO" id="GO:0004045">
    <property type="term" value="F:peptidyl-tRNA hydrolase activity"/>
    <property type="evidence" value="ECO:0007669"/>
    <property type="project" value="UniProtKB-EC"/>
</dbReference>
<sequence>MSEMLLSFANKLPLAIAFGVGVLSASVYFQRAFACRKRVAAEDKDKDEDENGSGDESENDSDDEDSDADAHTLTKGSQKLSERASWDGVSDDLKMVLIVRTDLGMQKGKAAAQCCHACLASYEKAKKICPKTLREWYEYGQPKITLKVDSEEALVQVWAEAKAAGLPCYLVCDAGRTQIAAGSKTVVAIGPAPNAEIDKITGSLKLY</sequence>
<dbReference type="EC" id="3.1.1.29" evidence="1"/>
<organism evidence="7 8">
    <name type="scientific">Andalucia godoyi</name>
    <name type="common">Flagellate</name>
    <dbReference type="NCBI Taxonomy" id="505711"/>
    <lineage>
        <taxon>Eukaryota</taxon>
        <taxon>Discoba</taxon>
        <taxon>Jakobida</taxon>
        <taxon>Andalucina</taxon>
        <taxon>Andaluciidae</taxon>
        <taxon>Andalucia</taxon>
    </lineage>
</organism>
<dbReference type="PANTHER" id="PTHR12649">
    <property type="entry name" value="PEPTIDYL-TRNA HYDROLASE 2"/>
    <property type="match status" value="1"/>
</dbReference>
<dbReference type="FunFam" id="3.40.1490.10:FF:000001">
    <property type="entry name" value="Peptidyl-tRNA hydrolase 2"/>
    <property type="match status" value="1"/>
</dbReference>
<keyword evidence="8" id="KW-1185">Reference proteome</keyword>
<keyword evidence="6" id="KW-0472">Membrane</keyword>
<evidence type="ECO:0000256" key="2">
    <source>
        <dbReference type="ARBA" id="ARBA00022801"/>
    </source>
</evidence>
<dbReference type="NCBIfam" id="TIGR00283">
    <property type="entry name" value="arch_pth2"/>
    <property type="match status" value="1"/>
</dbReference>
<dbReference type="GO" id="GO:0005829">
    <property type="term" value="C:cytosol"/>
    <property type="evidence" value="ECO:0007669"/>
    <property type="project" value="TreeGrafter"/>
</dbReference>
<evidence type="ECO:0000313" key="8">
    <source>
        <dbReference type="Proteomes" id="UP000799049"/>
    </source>
</evidence>
<feature type="compositionally biased region" description="Acidic residues" evidence="5">
    <location>
        <begin position="45"/>
        <end position="67"/>
    </location>
</feature>
<keyword evidence="6" id="KW-0812">Transmembrane</keyword>
<dbReference type="Pfam" id="PF01981">
    <property type="entry name" value="PTH2"/>
    <property type="match status" value="1"/>
</dbReference>
<protein>
    <recommendedName>
        <fullName evidence="1">peptidyl-tRNA hydrolase</fullName>
        <ecNumber evidence="1">3.1.1.29</ecNumber>
    </recommendedName>
</protein>
<dbReference type="Proteomes" id="UP000799049">
    <property type="component" value="Unassembled WGS sequence"/>
</dbReference>
<dbReference type="CDD" id="cd02430">
    <property type="entry name" value="PTH2"/>
    <property type="match status" value="1"/>
</dbReference>
<dbReference type="Gene3D" id="3.40.1490.10">
    <property type="entry name" value="Bit1"/>
    <property type="match status" value="1"/>
</dbReference>
<keyword evidence="2 7" id="KW-0378">Hydrolase</keyword>
<dbReference type="InterPro" id="IPR002833">
    <property type="entry name" value="PTH2"/>
</dbReference>
<dbReference type="EMBL" id="VRVR01000057">
    <property type="protein sequence ID" value="KAF0852171.1"/>
    <property type="molecule type" value="Genomic_DNA"/>
</dbReference>
<evidence type="ECO:0000256" key="3">
    <source>
        <dbReference type="ARBA" id="ARBA00038050"/>
    </source>
</evidence>
<name>A0A8K0AGZ7_ANDGO</name>
<comment type="catalytic activity">
    <reaction evidence="4">
        <text>an N-acyl-L-alpha-aminoacyl-tRNA + H2O = an N-acyl-L-amino acid + a tRNA + H(+)</text>
        <dbReference type="Rhea" id="RHEA:54448"/>
        <dbReference type="Rhea" id="RHEA-COMP:10123"/>
        <dbReference type="Rhea" id="RHEA-COMP:13883"/>
        <dbReference type="ChEBI" id="CHEBI:15377"/>
        <dbReference type="ChEBI" id="CHEBI:15378"/>
        <dbReference type="ChEBI" id="CHEBI:59874"/>
        <dbReference type="ChEBI" id="CHEBI:78442"/>
        <dbReference type="ChEBI" id="CHEBI:138191"/>
        <dbReference type="EC" id="3.1.1.29"/>
    </reaction>
</comment>
<evidence type="ECO:0000313" key="7">
    <source>
        <dbReference type="EMBL" id="KAF0852171.1"/>
    </source>
</evidence>
<keyword evidence="6" id="KW-1133">Transmembrane helix</keyword>
<dbReference type="AlphaFoldDB" id="A0A8K0AGZ7"/>
<proteinExistence type="inferred from homology"/>
<dbReference type="PANTHER" id="PTHR12649:SF11">
    <property type="entry name" value="PEPTIDYL-TRNA HYDROLASE 2, MITOCHONDRIAL"/>
    <property type="match status" value="1"/>
</dbReference>
<dbReference type="InterPro" id="IPR023476">
    <property type="entry name" value="Pep_tRNA_hydro_II_dom_sf"/>
</dbReference>
<evidence type="ECO:0000256" key="1">
    <source>
        <dbReference type="ARBA" id="ARBA00013260"/>
    </source>
</evidence>
<gene>
    <name evidence="7" type="ORF">ANDGO_07382</name>
</gene>
<comment type="similarity">
    <text evidence="3">Belongs to the PTH2 family.</text>
</comment>
<evidence type="ECO:0000256" key="4">
    <source>
        <dbReference type="ARBA" id="ARBA00048707"/>
    </source>
</evidence>